<keyword evidence="4" id="KW-1185">Reference proteome</keyword>
<feature type="signal peptide" evidence="2">
    <location>
        <begin position="1"/>
        <end position="32"/>
    </location>
</feature>
<dbReference type="OrthoDB" id="9810376at2"/>
<gene>
    <name evidence="3" type="ORF">APY04_1846</name>
</gene>
<evidence type="ECO:0000313" key="4">
    <source>
        <dbReference type="Proteomes" id="UP000059074"/>
    </source>
</evidence>
<dbReference type="PATRIC" id="fig|121290.4.peg.171"/>
<evidence type="ECO:0008006" key="5">
    <source>
        <dbReference type="Google" id="ProtNLM"/>
    </source>
</evidence>
<dbReference type="Proteomes" id="UP000059074">
    <property type="component" value="Unassembled WGS sequence"/>
</dbReference>
<proteinExistence type="predicted"/>
<reference evidence="3 4" key="1">
    <citation type="submission" date="2015-10" db="EMBL/GenBank/DDBJ databases">
        <title>Transcriptomic analysis of a linuron degrading triple-species bacterial consortium.</title>
        <authorList>
            <person name="Albers P."/>
        </authorList>
    </citation>
    <scope>NUCLEOTIDE SEQUENCE [LARGE SCALE GENOMIC DNA]</scope>
    <source>
        <strain evidence="3 4">WDL6</strain>
    </source>
</reference>
<dbReference type="STRING" id="121290.APY04_1846"/>
<dbReference type="Pfam" id="PF09923">
    <property type="entry name" value="DUF2155"/>
    <property type="match status" value="1"/>
</dbReference>
<keyword evidence="2" id="KW-0732">Signal</keyword>
<evidence type="ECO:0000313" key="3">
    <source>
        <dbReference type="EMBL" id="KWT68396.1"/>
    </source>
</evidence>
<organism evidence="3 4">
    <name type="scientific">Hyphomicrobium sulfonivorans</name>
    <dbReference type="NCBI Taxonomy" id="121290"/>
    <lineage>
        <taxon>Bacteria</taxon>
        <taxon>Pseudomonadati</taxon>
        <taxon>Pseudomonadota</taxon>
        <taxon>Alphaproteobacteria</taxon>
        <taxon>Hyphomicrobiales</taxon>
        <taxon>Hyphomicrobiaceae</taxon>
        <taxon>Hyphomicrobium</taxon>
    </lineage>
</organism>
<feature type="compositionally biased region" description="Low complexity" evidence="1">
    <location>
        <begin position="145"/>
        <end position="158"/>
    </location>
</feature>
<accession>A0A109BGI2</accession>
<dbReference type="InterPro" id="IPR019225">
    <property type="entry name" value="DUF2155"/>
</dbReference>
<sequence>MTSIASIRQRFSFTATALCAVALFGLSGEARADRIENQVAVFSALDKVTARTSKFEVPLNSTVQFGALKVTPRVCYSRPPEEQPKTTSFVEVEEVQLDGEEKRIFSGWMFAESPGLNAVEHPVFDVWLAECQKPRGSFAQRGNSGDAAAGAAAAGEEMPPAEDDFFQPRRRVRR</sequence>
<dbReference type="EMBL" id="LMTR01000058">
    <property type="protein sequence ID" value="KWT68396.1"/>
    <property type="molecule type" value="Genomic_DNA"/>
</dbReference>
<evidence type="ECO:0000256" key="1">
    <source>
        <dbReference type="SAM" id="MobiDB-lite"/>
    </source>
</evidence>
<feature type="region of interest" description="Disordered" evidence="1">
    <location>
        <begin position="137"/>
        <end position="174"/>
    </location>
</feature>
<evidence type="ECO:0000256" key="2">
    <source>
        <dbReference type="SAM" id="SignalP"/>
    </source>
</evidence>
<name>A0A109BGI2_HYPSL</name>
<dbReference type="AlphaFoldDB" id="A0A109BGI2"/>
<protein>
    <recommendedName>
        <fullName evidence="5">Cellulase-like protein</fullName>
    </recommendedName>
</protein>
<feature type="chain" id="PRO_5007132579" description="Cellulase-like protein" evidence="2">
    <location>
        <begin position="33"/>
        <end position="174"/>
    </location>
</feature>
<comment type="caution">
    <text evidence="3">The sequence shown here is derived from an EMBL/GenBank/DDBJ whole genome shotgun (WGS) entry which is preliminary data.</text>
</comment>
<dbReference type="RefSeq" id="WP_083509640.1">
    <property type="nucleotide sequence ID" value="NZ_LMTR01000058.1"/>
</dbReference>